<feature type="region of interest" description="Disordered" evidence="1">
    <location>
        <begin position="208"/>
        <end position="242"/>
    </location>
</feature>
<evidence type="ECO:0000256" key="1">
    <source>
        <dbReference type="SAM" id="MobiDB-lite"/>
    </source>
</evidence>
<dbReference type="STRING" id="909626.AQJ91_17980"/>
<keyword evidence="4" id="KW-1185">Reference proteome</keyword>
<dbReference type="EMBL" id="LMXB01000048">
    <property type="protein sequence ID" value="KUO19711.1"/>
    <property type="molecule type" value="Genomic_DNA"/>
</dbReference>
<comment type="caution">
    <text evidence="3">The sequence shown here is derived from an EMBL/GenBank/DDBJ whole genome shotgun (WGS) entry which is preliminary data.</text>
</comment>
<proteinExistence type="predicted"/>
<dbReference type="Proteomes" id="UP000053260">
    <property type="component" value="Unassembled WGS sequence"/>
</dbReference>
<evidence type="ECO:0008006" key="5">
    <source>
        <dbReference type="Google" id="ProtNLM"/>
    </source>
</evidence>
<feature type="chain" id="PRO_5007108566" description="Secreted protein" evidence="2">
    <location>
        <begin position="34"/>
        <end position="242"/>
    </location>
</feature>
<dbReference type="AlphaFoldDB" id="A0A101UZH3"/>
<feature type="signal peptide" evidence="2">
    <location>
        <begin position="1"/>
        <end position="33"/>
    </location>
</feature>
<evidence type="ECO:0000313" key="3">
    <source>
        <dbReference type="EMBL" id="KUO19711.1"/>
    </source>
</evidence>
<organism evidence="3 4">
    <name type="scientific">Streptomyces dysideae</name>
    <dbReference type="NCBI Taxonomy" id="909626"/>
    <lineage>
        <taxon>Bacteria</taxon>
        <taxon>Bacillati</taxon>
        <taxon>Actinomycetota</taxon>
        <taxon>Actinomycetes</taxon>
        <taxon>Kitasatosporales</taxon>
        <taxon>Streptomycetaceae</taxon>
        <taxon>Streptomyces</taxon>
    </lineage>
</organism>
<dbReference type="RefSeq" id="WP_067022295.1">
    <property type="nucleotide sequence ID" value="NZ_KQ949084.1"/>
</dbReference>
<gene>
    <name evidence="3" type="ORF">AQJ91_17980</name>
</gene>
<dbReference type="PROSITE" id="PS51318">
    <property type="entry name" value="TAT"/>
    <property type="match status" value="1"/>
</dbReference>
<accession>A0A101UZH3</accession>
<evidence type="ECO:0000256" key="2">
    <source>
        <dbReference type="SAM" id="SignalP"/>
    </source>
</evidence>
<name>A0A101UZH3_9ACTN</name>
<dbReference type="OrthoDB" id="3631190at2"/>
<protein>
    <recommendedName>
        <fullName evidence="5">Secreted protein</fullName>
    </recommendedName>
</protein>
<reference evidence="3 4" key="1">
    <citation type="submission" date="2015-10" db="EMBL/GenBank/DDBJ databases">
        <title>Draft genome sequence of Streptomyces sp. RV15, isolated from a marine sponge.</title>
        <authorList>
            <person name="Ruckert C."/>
            <person name="Abdelmohsen U.R."/>
            <person name="Winkler A."/>
            <person name="Hentschel U."/>
            <person name="Kalinowski J."/>
            <person name="Kampfer P."/>
            <person name="Glaeser S."/>
        </authorList>
    </citation>
    <scope>NUCLEOTIDE SEQUENCE [LARGE SCALE GENOMIC DNA]</scope>
    <source>
        <strain evidence="3 4">RV15</strain>
    </source>
</reference>
<dbReference type="InterPro" id="IPR006311">
    <property type="entry name" value="TAT_signal"/>
</dbReference>
<sequence>MTYISRRMMVQGTAVLGLGLASGTLLTAPTASAADVAASASSAGAMGAAAKERPVSFNGWVMEEQADDVSTVWTRPVPGTGLTVATRIGDVETVLVHLLRRHHYEIDELRPGDVTGWQHPSGFDPATPASNLASGTALRIRPGHYPADTAGGWFPDQLTVLRDILAELDGVVRWGGDDKRPDESLFSIDVTPGSPRLPRLAAELRGLREHPGRGAGVPADPLATDRREAAEALARRQRATVR</sequence>
<evidence type="ECO:0000313" key="4">
    <source>
        <dbReference type="Proteomes" id="UP000053260"/>
    </source>
</evidence>
<keyword evidence="2" id="KW-0732">Signal</keyword>
<feature type="compositionally biased region" description="Basic and acidic residues" evidence="1">
    <location>
        <begin position="223"/>
        <end position="234"/>
    </location>
</feature>